<name>A0A401U802_9BACT</name>
<dbReference type="SUPFAM" id="SSF46785">
    <property type="entry name" value="Winged helix' DNA-binding domain"/>
    <property type="match status" value="1"/>
</dbReference>
<sequence length="108" mass="12043">MKVYLGELEELVLLTISVLGDNAYGVSIQQELESRCNRTISIGALHSTITRLEEKGFLKSWVGGATAERGGRSKRFYDITQAGKKALTEAKDLRDQLWDLSKIKLASR</sequence>
<dbReference type="RefSeq" id="WP_127121666.1">
    <property type="nucleotide sequence ID" value="NZ_BHXQ01000002.1"/>
</dbReference>
<protein>
    <submittedName>
        <fullName evidence="2">PadR family transcriptional regulator</fullName>
    </submittedName>
</protein>
<comment type="caution">
    <text evidence="2">The sequence shown here is derived from an EMBL/GenBank/DDBJ whole genome shotgun (WGS) entry which is preliminary data.</text>
</comment>
<dbReference type="Proteomes" id="UP000288227">
    <property type="component" value="Unassembled WGS sequence"/>
</dbReference>
<dbReference type="EMBL" id="BHXQ01000002">
    <property type="protein sequence ID" value="GCC51021.1"/>
    <property type="molecule type" value="Genomic_DNA"/>
</dbReference>
<reference evidence="2 3" key="1">
    <citation type="submission" date="2018-11" db="EMBL/GenBank/DDBJ databases">
        <title>Chryseotalea sanarue gen. nov., sp., nov., a member of the family Cytophagaceae, isolated from a brackish lake in Hamamatsu Japan.</title>
        <authorList>
            <person name="Maejima Y."/>
            <person name="Iino T."/>
            <person name="Muraguchi Y."/>
            <person name="Fukuda K."/>
            <person name="Ohkuma M."/>
            <person name="Moriuchi R."/>
            <person name="Dohra H."/>
            <person name="Kimbara K."/>
            <person name="Shintani M."/>
        </authorList>
    </citation>
    <scope>NUCLEOTIDE SEQUENCE [LARGE SCALE GENOMIC DNA]</scope>
    <source>
        <strain evidence="2 3">Ys</strain>
    </source>
</reference>
<evidence type="ECO:0000313" key="2">
    <source>
        <dbReference type="EMBL" id="GCC51021.1"/>
    </source>
</evidence>
<keyword evidence="3" id="KW-1185">Reference proteome</keyword>
<dbReference type="Gene3D" id="1.10.10.10">
    <property type="entry name" value="Winged helix-like DNA-binding domain superfamily/Winged helix DNA-binding domain"/>
    <property type="match status" value="1"/>
</dbReference>
<gene>
    <name evidence="2" type="ORF">SanaruYs_12410</name>
</gene>
<accession>A0A401U802</accession>
<evidence type="ECO:0000313" key="3">
    <source>
        <dbReference type="Proteomes" id="UP000288227"/>
    </source>
</evidence>
<dbReference type="InterPro" id="IPR005149">
    <property type="entry name" value="Tscrpt_reg_PadR_N"/>
</dbReference>
<dbReference type="OrthoDB" id="982587at2"/>
<feature type="domain" description="Transcription regulator PadR N-terminal" evidence="1">
    <location>
        <begin position="17"/>
        <end position="89"/>
    </location>
</feature>
<organism evidence="2 3">
    <name type="scientific">Chryseotalea sanaruensis</name>
    <dbReference type="NCBI Taxonomy" id="2482724"/>
    <lineage>
        <taxon>Bacteria</taxon>
        <taxon>Pseudomonadati</taxon>
        <taxon>Bacteroidota</taxon>
        <taxon>Cytophagia</taxon>
        <taxon>Cytophagales</taxon>
        <taxon>Chryseotaleaceae</taxon>
        <taxon>Chryseotalea</taxon>
    </lineage>
</organism>
<dbReference type="AlphaFoldDB" id="A0A401U802"/>
<dbReference type="InterPro" id="IPR036388">
    <property type="entry name" value="WH-like_DNA-bd_sf"/>
</dbReference>
<dbReference type="Pfam" id="PF03551">
    <property type="entry name" value="PadR"/>
    <property type="match status" value="1"/>
</dbReference>
<evidence type="ECO:0000259" key="1">
    <source>
        <dbReference type="Pfam" id="PF03551"/>
    </source>
</evidence>
<dbReference type="InterPro" id="IPR036390">
    <property type="entry name" value="WH_DNA-bd_sf"/>
</dbReference>
<proteinExistence type="predicted"/>